<protein>
    <recommendedName>
        <fullName evidence="4">Chromo domain-containing protein</fullName>
    </recommendedName>
</protein>
<evidence type="ECO:0000256" key="2">
    <source>
        <dbReference type="ARBA" id="ARBA00023242"/>
    </source>
</evidence>
<feature type="compositionally biased region" description="Basic and acidic residues" evidence="3">
    <location>
        <begin position="136"/>
        <end position="171"/>
    </location>
</feature>
<evidence type="ECO:0000256" key="1">
    <source>
        <dbReference type="ARBA" id="ARBA00004123"/>
    </source>
</evidence>
<proteinExistence type="predicted"/>
<feature type="compositionally biased region" description="Basic and acidic residues" evidence="3">
    <location>
        <begin position="94"/>
        <end position="103"/>
    </location>
</feature>
<dbReference type="InterPro" id="IPR016197">
    <property type="entry name" value="Chromo-like_dom_sf"/>
</dbReference>
<evidence type="ECO:0000313" key="6">
    <source>
        <dbReference type="Proteomes" id="UP000003163"/>
    </source>
</evidence>
<dbReference type="EMBL" id="AFBI03000002">
    <property type="protein sequence ID" value="EJW03476.1"/>
    <property type="molecule type" value="Genomic_DNA"/>
</dbReference>
<keyword evidence="2" id="KW-0539">Nucleus</keyword>
<dbReference type="PANTHER" id="PTHR22812">
    <property type="entry name" value="CHROMOBOX PROTEIN"/>
    <property type="match status" value="1"/>
</dbReference>
<name>J9D6R7_EDHAE</name>
<dbReference type="SUPFAM" id="SSF54160">
    <property type="entry name" value="Chromo domain-like"/>
    <property type="match status" value="1"/>
</dbReference>
<dbReference type="OrthoDB" id="433924at2759"/>
<evidence type="ECO:0000259" key="4">
    <source>
        <dbReference type="PROSITE" id="PS50013"/>
    </source>
</evidence>
<organism evidence="5 6">
    <name type="scientific">Edhazardia aedis (strain USNM 41457)</name>
    <name type="common">Microsporidian parasite</name>
    <dbReference type="NCBI Taxonomy" id="1003232"/>
    <lineage>
        <taxon>Eukaryota</taxon>
        <taxon>Fungi</taxon>
        <taxon>Fungi incertae sedis</taxon>
        <taxon>Microsporidia</taxon>
        <taxon>Edhazardia</taxon>
    </lineage>
</organism>
<dbReference type="AlphaFoldDB" id="J9D6R7"/>
<keyword evidence="6" id="KW-1185">Reference proteome</keyword>
<dbReference type="GO" id="GO:0005634">
    <property type="term" value="C:nucleus"/>
    <property type="evidence" value="ECO:0007669"/>
    <property type="project" value="UniProtKB-SubCell"/>
</dbReference>
<dbReference type="OMA" id="YESMIVF"/>
<dbReference type="SMART" id="SM00298">
    <property type="entry name" value="CHROMO"/>
    <property type="match status" value="1"/>
</dbReference>
<gene>
    <name evidence="5" type="ORF">EDEG_00207</name>
</gene>
<evidence type="ECO:0000256" key="3">
    <source>
        <dbReference type="SAM" id="MobiDB-lite"/>
    </source>
</evidence>
<comment type="subcellular location">
    <subcellularLocation>
        <location evidence="1">Nucleus</location>
    </subcellularLocation>
</comment>
<dbReference type="InterPro" id="IPR051219">
    <property type="entry name" value="Heterochromatin_chromo-domain"/>
</dbReference>
<dbReference type="CDD" id="cd00024">
    <property type="entry name" value="CD_CSD"/>
    <property type="match status" value="1"/>
</dbReference>
<dbReference type="HOGENOM" id="CLU_1008406_0_0_1"/>
<feature type="region of interest" description="Disordered" evidence="3">
    <location>
        <begin position="121"/>
        <end position="171"/>
    </location>
</feature>
<comment type="caution">
    <text evidence="5">The sequence shown here is derived from an EMBL/GenBank/DDBJ whole genome shotgun (WGS) entry which is preliminary data.</text>
</comment>
<dbReference type="InterPro" id="IPR000953">
    <property type="entry name" value="Chromo/chromo_shadow_dom"/>
</dbReference>
<dbReference type="InterPro" id="IPR023779">
    <property type="entry name" value="Chromodomain_CS"/>
</dbReference>
<dbReference type="Gene3D" id="2.40.50.40">
    <property type="match status" value="2"/>
</dbReference>
<dbReference type="InterPro" id="IPR023780">
    <property type="entry name" value="Chromo_domain"/>
</dbReference>
<dbReference type="Pfam" id="PF00385">
    <property type="entry name" value="Chromo"/>
    <property type="match status" value="1"/>
</dbReference>
<feature type="domain" description="Chromo" evidence="4">
    <location>
        <begin position="11"/>
        <end position="69"/>
    </location>
</feature>
<reference evidence="6" key="2">
    <citation type="submission" date="2015-07" db="EMBL/GenBank/DDBJ databases">
        <title>Contrasting host-pathogen interactions and genome evolution in two generalist and specialist microsporidian pathogens of mosquitoes.</title>
        <authorList>
            <consortium name="The Broad Institute Genomics Platform"/>
            <consortium name="The Broad Institute Genome Sequencing Center for Infectious Disease"/>
            <person name="Cuomo C.A."/>
            <person name="Sanscrainte N.D."/>
            <person name="Goldberg J.M."/>
            <person name="Heiman D."/>
            <person name="Young S."/>
            <person name="Zeng Q."/>
            <person name="Becnel J.J."/>
            <person name="Birren B.W."/>
        </authorList>
    </citation>
    <scope>NUCLEOTIDE SEQUENCE [LARGE SCALE GENOMIC DNA]</scope>
    <source>
        <strain evidence="6">USNM 41457</strain>
    </source>
</reference>
<sequence>MASKSSEEDIYEIESIVSSKRKGNKTYYLVKWQGFPSDQNTWEEESNIFAKDLIEEYQNRKAAERKSKGTSAEKTGLQTINKDKNSKRTKTKHKGDDIDEKLKSKQANIVVSSEVSEFDSVKKEDGKIKQNSTEKVANKSETTEKRFKKDLTQQSSKTEKKDIDSVTKDGKTDKKLDKEKCVAQLENLTTSYKDFLDSYTKVSTIENVTNEFDFLIDHVDEVWSCDDGLWARVLLKNNEFACFHCNFLHVKAPVKLLKYYESMIVFSVDNDEGTKN</sequence>
<evidence type="ECO:0000313" key="5">
    <source>
        <dbReference type="EMBL" id="EJW03476.1"/>
    </source>
</evidence>
<dbReference type="VEuPathDB" id="MicrosporidiaDB:EDEG_00207"/>
<dbReference type="PROSITE" id="PS00598">
    <property type="entry name" value="CHROMO_1"/>
    <property type="match status" value="1"/>
</dbReference>
<dbReference type="PROSITE" id="PS50013">
    <property type="entry name" value="CHROMO_2"/>
    <property type="match status" value="1"/>
</dbReference>
<dbReference type="Proteomes" id="UP000003163">
    <property type="component" value="Unassembled WGS sequence"/>
</dbReference>
<dbReference type="STRING" id="1003232.J9D6R7"/>
<feature type="region of interest" description="Disordered" evidence="3">
    <location>
        <begin position="61"/>
        <end position="103"/>
    </location>
</feature>
<dbReference type="FunCoup" id="J9D6R7">
    <property type="interactions" value="5"/>
</dbReference>
<accession>J9D6R7</accession>
<reference evidence="5 6" key="1">
    <citation type="submission" date="2011-08" db="EMBL/GenBank/DDBJ databases">
        <authorList>
            <person name="Liu Z.J."/>
            <person name="Shi F.L."/>
            <person name="Lu J.Q."/>
            <person name="Li M."/>
            <person name="Wang Z.L."/>
        </authorList>
    </citation>
    <scope>NUCLEOTIDE SEQUENCE [LARGE SCALE GENOMIC DNA]</scope>
    <source>
        <strain evidence="5 6">USNM 41457</strain>
    </source>
</reference>
<dbReference type="InParanoid" id="J9D6R7"/>
<feature type="compositionally biased region" description="Polar residues" evidence="3">
    <location>
        <begin position="69"/>
        <end position="80"/>
    </location>
</feature>